<evidence type="ECO:0000256" key="1">
    <source>
        <dbReference type="SAM" id="MobiDB-lite"/>
    </source>
</evidence>
<dbReference type="OrthoDB" id="270639at2759"/>
<sequence>NATKRWISTLDTPANIERAKKWITIFSKESIPKDMLTITFARSSGPGGQNVNKVNTKVDLRFNLDQAYWIPEYARKKLVIQESNRINKKGEFVITSETTRSQVKNIEDCIERLYEIIVKAAEIPKGPSEETIQRIEKLKEKEDHKRKLDKQFRSQKKFGRKYSDDL</sequence>
<dbReference type="PANTHER" id="PTHR11075:SF54">
    <property type="entry name" value="LARGE RIBOSOMAL SUBUNIT PROTEIN ML62"/>
    <property type="match status" value="1"/>
</dbReference>
<dbReference type="InterPro" id="IPR000352">
    <property type="entry name" value="Pep_chain_release_fac_I"/>
</dbReference>
<dbReference type="GO" id="GO:0005762">
    <property type="term" value="C:mitochondrial large ribosomal subunit"/>
    <property type="evidence" value="ECO:0007669"/>
    <property type="project" value="TreeGrafter"/>
</dbReference>
<evidence type="ECO:0000313" key="3">
    <source>
        <dbReference type="EMBL" id="CAG8678395.1"/>
    </source>
</evidence>
<keyword evidence="4" id="KW-1185">Reference proteome</keyword>
<reference evidence="3" key="1">
    <citation type="submission" date="2021-06" db="EMBL/GenBank/DDBJ databases">
        <authorList>
            <person name="Kallberg Y."/>
            <person name="Tangrot J."/>
            <person name="Rosling A."/>
        </authorList>
    </citation>
    <scope>NUCLEOTIDE SEQUENCE</scope>
    <source>
        <strain evidence="3">FL966</strain>
    </source>
</reference>
<dbReference type="GO" id="GO:0070126">
    <property type="term" value="P:mitochondrial translational termination"/>
    <property type="evidence" value="ECO:0007669"/>
    <property type="project" value="TreeGrafter"/>
</dbReference>
<dbReference type="EMBL" id="CAJVQA010008874">
    <property type="protein sequence ID" value="CAG8678395.1"/>
    <property type="molecule type" value="Genomic_DNA"/>
</dbReference>
<dbReference type="FunFam" id="3.30.160.20:FF:000046">
    <property type="entry name" value="Peptidyl-tRNA hydrolase ICT1"/>
    <property type="match status" value="1"/>
</dbReference>
<dbReference type="GO" id="GO:0016150">
    <property type="term" value="F:translation release factor activity, codon nonspecific"/>
    <property type="evidence" value="ECO:0007669"/>
    <property type="project" value="TreeGrafter"/>
</dbReference>
<dbReference type="GO" id="GO:0004045">
    <property type="term" value="F:peptidyl-tRNA hydrolase activity"/>
    <property type="evidence" value="ECO:0007669"/>
    <property type="project" value="TreeGrafter"/>
</dbReference>
<evidence type="ECO:0000313" key="4">
    <source>
        <dbReference type="Proteomes" id="UP000789759"/>
    </source>
</evidence>
<dbReference type="AlphaFoldDB" id="A0A9N9EHD5"/>
<dbReference type="InterPro" id="IPR052104">
    <property type="entry name" value="Mito_Release_Factor_mL62"/>
</dbReference>
<gene>
    <name evidence="3" type="ORF">CPELLU_LOCUS10646</name>
</gene>
<organism evidence="3 4">
    <name type="scientific">Cetraspora pellucida</name>
    <dbReference type="NCBI Taxonomy" id="1433469"/>
    <lineage>
        <taxon>Eukaryota</taxon>
        <taxon>Fungi</taxon>
        <taxon>Fungi incertae sedis</taxon>
        <taxon>Mucoromycota</taxon>
        <taxon>Glomeromycotina</taxon>
        <taxon>Glomeromycetes</taxon>
        <taxon>Diversisporales</taxon>
        <taxon>Gigasporaceae</taxon>
        <taxon>Cetraspora</taxon>
    </lineage>
</organism>
<accession>A0A9N9EHD5</accession>
<protein>
    <submittedName>
        <fullName evidence="3">2749_t:CDS:1</fullName>
    </submittedName>
</protein>
<feature type="region of interest" description="Disordered" evidence="1">
    <location>
        <begin position="137"/>
        <end position="166"/>
    </location>
</feature>
<proteinExistence type="predicted"/>
<dbReference type="SUPFAM" id="SSF110916">
    <property type="entry name" value="Peptidyl-tRNA hydrolase domain-like"/>
    <property type="match status" value="1"/>
</dbReference>
<comment type="caution">
    <text evidence="3">The sequence shown here is derived from an EMBL/GenBank/DDBJ whole genome shotgun (WGS) entry which is preliminary data.</text>
</comment>
<feature type="non-terminal residue" evidence="3">
    <location>
        <position position="1"/>
    </location>
</feature>
<dbReference type="PANTHER" id="PTHR11075">
    <property type="entry name" value="PEPTIDE CHAIN RELEASE FACTOR"/>
    <property type="match status" value="1"/>
</dbReference>
<dbReference type="Gene3D" id="3.30.160.20">
    <property type="match status" value="1"/>
</dbReference>
<dbReference type="NCBIfam" id="NF006718">
    <property type="entry name" value="PRK09256.1"/>
    <property type="match status" value="1"/>
</dbReference>
<feature type="compositionally biased region" description="Basic and acidic residues" evidence="1">
    <location>
        <begin position="137"/>
        <end position="152"/>
    </location>
</feature>
<dbReference type="Pfam" id="PF00472">
    <property type="entry name" value="RF-1"/>
    <property type="match status" value="1"/>
</dbReference>
<evidence type="ECO:0000259" key="2">
    <source>
        <dbReference type="PROSITE" id="PS00745"/>
    </source>
</evidence>
<feature type="domain" description="Prokaryotic-type class I peptide chain release factors" evidence="2">
    <location>
        <begin position="42"/>
        <end position="58"/>
    </location>
</feature>
<dbReference type="Proteomes" id="UP000789759">
    <property type="component" value="Unassembled WGS sequence"/>
</dbReference>
<name>A0A9N9EHD5_9GLOM</name>
<dbReference type="PROSITE" id="PS00745">
    <property type="entry name" value="RF_PROK_I"/>
    <property type="match status" value="1"/>
</dbReference>